<evidence type="ECO:0000313" key="3">
    <source>
        <dbReference type="EMBL" id="QSG14170.1"/>
    </source>
</evidence>
<dbReference type="InterPro" id="IPR003148">
    <property type="entry name" value="RCK_N"/>
</dbReference>
<dbReference type="Proteomes" id="UP000663292">
    <property type="component" value="Chromosome"/>
</dbReference>
<accession>A0A897NIA4</accession>
<dbReference type="SUPFAM" id="SSF51735">
    <property type="entry name" value="NAD(P)-binding Rossmann-fold domains"/>
    <property type="match status" value="1"/>
</dbReference>
<evidence type="ECO:0000259" key="2">
    <source>
        <dbReference type="Pfam" id="PF02254"/>
    </source>
</evidence>
<dbReference type="PANTHER" id="PTHR47618:SF1">
    <property type="entry name" value="BIFUNCTIONAL OLIGORIBONUCLEASE AND PAP PHOSPHATASE NRNA"/>
    <property type="match status" value="1"/>
</dbReference>
<dbReference type="InterPro" id="IPR001667">
    <property type="entry name" value="DDH_dom"/>
</dbReference>
<keyword evidence="4" id="KW-1185">Reference proteome</keyword>
<gene>
    <name evidence="3" type="primary">nrnA</name>
    <name evidence="3" type="ORF">HSEST_0624</name>
</gene>
<dbReference type="InterPro" id="IPR036291">
    <property type="entry name" value="NAD(P)-bd_dom_sf"/>
</dbReference>
<dbReference type="RefSeq" id="WP_229122113.1">
    <property type="nucleotide sequence ID" value="NZ_CP064791.1"/>
</dbReference>
<evidence type="ECO:0000313" key="4">
    <source>
        <dbReference type="Proteomes" id="UP000663292"/>
    </source>
</evidence>
<feature type="domain" description="DDH" evidence="1">
    <location>
        <begin position="162"/>
        <end position="302"/>
    </location>
</feature>
<sequence length="486" mass="52150">MNTGTTMASMTSYAILGCGSVGHAVAEDLVEAGKDVLILDKDEGRVEALRDQDLNAQISDIRDPEVVEHVEGRDAVLILSSDVEANKAATETLMEVDDDHFVVARASDPVSADELTAMGADVVINPSAVIADSALRSLETGELEHRAEQLSSLIDGTESRLAILIHRGPDPDSIASAAALQAIARHRDVEADIVYQGEIGHHENRAFVNLLGIELVSRGEVELDDYDTIALVDYSKTGDTESAPDIDVDILIDHLEPESEIDAGFSDIRPNVSATSTILTKYVQEFDLNLSQEVATALLYGIRAETLDFKRDTTPADLTAAAYLYPFADHDTLEQVESPSMSPETLDVLAEAIRNRDVRGSHLISNAGFIRDREALTQAAQQLLNLEGITTTAVFGIADETIYLAARSKDIRLNIGNVLGDAFSDIGEAAGHSTDASVEIPLGIFTGIDSNEDNRDLLLSLTEEAVKTKLFEAMGVESSSDSSNGS</sequence>
<dbReference type="Gene3D" id="3.90.1640.10">
    <property type="entry name" value="inorganic pyrophosphatase (n-terminal core)"/>
    <property type="match status" value="1"/>
</dbReference>
<proteinExistence type="predicted"/>
<protein>
    <submittedName>
        <fullName evidence="3">NanoRNase/pAp phosphatase</fullName>
    </submittedName>
</protein>
<dbReference type="Gene3D" id="3.40.50.720">
    <property type="entry name" value="NAD(P)-binding Rossmann-like Domain"/>
    <property type="match status" value="1"/>
</dbReference>
<dbReference type="EMBL" id="CP064791">
    <property type="protein sequence ID" value="QSG14170.1"/>
    <property type="molecule type" value="Genomic_DNA"/>
</dbReference>
<dbReference type="InterPro" id="IPR038763">
    <property type="entry name" value="DHH_sf"/>
</dbReference>
<dbReference type="SUPFAM" id="SSF64182">
    <property type="entry name" value="DHH phosphoesterases"/>
    <property type="match status" value="1"/>
</dbReference>
<dbReference type="GO" id="GO:0006813">
    <property type="term" value="P:potassium ion transport"/>
    <property type="evidence" value="ECO:0007669"/>
    <property type="project" value="InterPro"/>
</dbReference>
<dbReference type="PANTHER" id="PTHR47618">
    <property type="entry name" value="BIFUNCTIONAL OLIGORIBONUCLEASE AND PAP PHOSPHATASE NRNA"/>
    <property type="match status" value="1"/>
</dbReference>
<evidence type="ECO:0000259" key="1">
    <source>
        <dbReference type="Pfam" id="PF01368"/>
    </source>
</evidence>
<feature type="domain" description="RCK N-terminal" evidence="2">
    <location>
        <begin position="13"/>
        <end position="126"/>
    </location>
</feature>
<dbReference type="Pfam" id="PF01368">
    <property type="entry name" value="DHH"/>
    <property type="match status" value="1"/>
</dbReference>
<dbReference type="Pfam" id="PF02254">
    <property type="entry name" value="TrkA_N"/>
    <property type="match status" value="1"/>
</dbReference>
<organism evidence="3 4">
    <name type="scientific">Halapricum desulfuricans</name>
    <dbReference type="NCBI Taxonomy" id="2841257"/>
    <lineage>
        <taxon>Archaea</taxon>
        <taxon>Methanobacteriati</taxon>
        <taxon>Methanobacteriota</taxon>
        <taxon>Stenosarchaea group</taxon>
        <taxon>Halobacteria</taxon>
        <taxon>Halobacteriales</taxon>
        <taxon>Haloarculaceae</taxon>
        <taxon>Halapricum</taxon>
    </lineage>
</organism>
<dbReference type="InterPro" id="IPR051319">
    <property type="entry name" value="Oligoribo/pAp-PDE_c-di-AMP_PDE"/>
</dbReference>
<name>A0A897NIA4_9EURY</name>
<dbReference type="GeneID" id="68857264"/>
<dbReference type="AlphaFoldDB" id="A0A897NIA4"/>
<reference evidence="3 4" key="1">
    <citation type="submission" date="2020-11" db="EMBL/GenBank/DDBJ databases">
        <title>Carbohydrate-dependent, anaerobic sulfur respiration: A novel catabolism in halophilic archaea.</title>
        <authorList>
            <person name="Sorokin D.Y."/>
            <person name="Messina E."/>
            <person name="Smedile F."/>
            <person name="La Cono V."/>
            <person name="Hallsworth J.E."/>
            <person name="Yakimov M.M."/>
        </authorList>
    </citation>
    <scope>NUCLEOTIDE SEQUENCE [LARGE SCALE GENOMIC DNA]</scope>
    <source>
        <strain evidence="3 4">HSR-Est</strain>
    </source>
</reference>